<dbReference type="Pfam" id="PF00440">
    <property type="entry name" value="TetR_N"/>
    <property type="match status" value="1"/>
</dbReference>
<keyword evidence="1" id="KW-0805">Transcription regulation</keyword>
<dbReference type="AlphaFoldDB" id="A0A3Q8S4C6"/>
<dbReference type="SUPFAM" id="SSF48498">
    <property type="entry name" value="Tetracyclin repressor-like, C-terminal domain"/>
    <property type="match status" value="1"/>
</dbReference>
<evidence type="ECO:0000256" key="1">
    <source>
        <dbReference type="ARBA" id="ARBA00023015"/>
    </source>
</evidence>
<sequence length="187" mass="20577">MAPRPGLDANIVLMAAVEIANRQGVQAVTLASVAASLGVRSPSLYNHIRGLEELRARLALYALEQLYSKVNEAAAGLRGRKGVEQFAYTYIRFAREHPGLYESAQLVPQGLNEKELKEAGQRIVDLVLQLLEPFELSREDALHAVRGLRSLIHGFASLEQLGGFGLPLSLEKSLDFNLRIFLTGLEQ</sequence>
<keyword evidence="7" id="KW-1185">Reference proteome</keyword>
<proteinExistence type="predicted"/>
<dbReference type="Gene3D" id="1.10.10.60">
    <property type="entry name" value="Homeodomain-like"/>
    <property type="match status" value="1"/>
</dbReference>
<dbReference type="OrthoDB" id="71867at2"/>
<dbReference type="Gene3D" id="1.10.357.10">
    <property type="entry name" value="Tetracycline Repressor, domain 2"/>
    <property type="match status" value="1"/>
</dbReference>
<evidence type="ECO:0000313" key="7">
    <source>
        <dbReference type="Proteomes" id="UP000273145"/>
    </source>
</evidence>
<dbReference type="RefSeq" id="WP_125082201.1">
    <property type="nucleotide sequence ID" value="NZ_CP034248.1"/>
</dbReference>
<feature type="DNA-binding region" description="H-T-H motif" evidence="4">
    <location>
        <begin position="29"/>
        <end position="48"/>
    </location>
</feature>
<keyword evidence="2 4" id="KW-0238">DNA-binding</keyword>
<dbReference type="InterPro" id="IPR025996">
    <property type="entry name" value="MT1864/Rv1816-like_C"/>
</dbReference>
<dbReference type="SUPFAM" id="SSF46689">
    <property type="entry name" value="Homeodomain-like"/>
    <property type="match status" value="1"/>
</dbReference>
<dbReference type="Proteomes" id="UP000273145">
    <property type="component" value="Chromosome"/>
</dbReference>
<keyword evidence="3" id="KW-0804">Transcription</keyword>
<dbReference type="GO" id="GO:0003677">
    <property type="term" value="F:DNA binding"/>
    <property type="evidence" value="ECO:0007669"/>
    <property type="project" value="UniProtKB-UniRule"/>
</dbReference>
<dbReference type="KEGG" id="plen:EIM92_07950"/>
<protein>
    <submittedName>
        <fullName evidence="6">TetR/AcrR family transcriptional regulator</fullName>
    </submittedName>
</protein>
<reference evidence="6 7" key="1">
    <citation type="submission" date="2018-11" db="EMBL/GenBank/DDBJ databases">
        <title>Genome sequencing of Paenibacillus lentus DSM25539(T).</title>
        <authorList>
            <person name="Kook J.-K."/>
            <person name="Park S.-N."/>
            <person name="Lim Y.K."/>
        </authorList>
    </citation>
    <scope>NUCLEOTIDE SEQUENCE [LARGE SCALE GENOMIC DNA]</scope>
    <source>
        <strain evidence="6 7">DSM 25539</strain>
    </source>
</reference>
<feature type="domain" description="HTH tetR-type" evidence="5">
    <location>
        <begin position="6"/>
        <end position="66"/>
    </location>
</feature>
<organism evidence="6 7">
    <name type="scientific">Paenibacillus lentus</name>
    <dbReference type="NCBI Taxonomy" id="1338368"/>
    <lineage>
        <taxon>Bacteria</taxon>
        <taxon>Bacillati</taxon>
        <taxon>Bacillota</taxon>
        <taxon>Bacilli</taxon>
        <taxon>Bacillales</taxon>
        <taxon>Paenibacillaceae</taxon>
        <taxon>Paenibacillus</taxon>
    </lineage>
</organism>
<dbReference type="PROSITE" id="PS50977">
    <property type="entry name" value="HTH_TETR_2"/>
    <property type="match status" value="1"/>
</dbReference>
<accession>A0A3Q8S4C6</accession>
<dbReference type="InterPro" id="IPR001647">
    <property type="entry name" value="HTH_TetR"/>
</dbReference>
<evidence type="ECO:0000256" key="2">
    <source>
        <dbReference type="ARBA" id="ARBA00023125"/>
    </source>
</evidence>
<dbReference type="EMBL" id="CP034248">
    <property type="protein sequence ID" value="AZK46132.1"/>
    <property type="molecule type" value="Genomic_DNA"/>
</dbReference>
<evidence type="ECO:0000313" key="6">
    <source>
        <dbReference type="EMBL" id="AZK46132.1"/>
    </source>
</evidence>
<gene>
    <name evidence="6" type="ORF">EIM92_07950</name>
</gene>
<evidence type="ECO:0000256" key="3">
    <source>
        <dbReference type="ARBA" id="ARBA00023163"/>
    </source>
</evidence>
<evidence type="ECO:0000256" key="4">
    <source>
        <dbReference type="PROSITE-ProRule" id="PRU00335"/>
    </source>
</evidence>
<name>A0A3Q8S4C6_9BACL</name>
<evidence type="ECO:0000259" key="5">
    <source>
        <dbReference type="PROSITE" id="PS50977"/>
    </source>
</evidence>
<dbReference type="InterPro" id="IPR009057">
    <property type="entry name" value="Homeodomain-like_sf"/>
</dbReference>
<dbReference type="InterPro" id="IPR036271">
    <property type="entry name" value="Tet_transcr_reg_TetR-rel_C_sf"/>
</dbReference>
<dbReference type="Pfam" id="PF13305">
    <property type="entry name" value="TetR_C_33"/>
    <property type="match status" value="1"/>
</dbReference>